<dbReference type="Proteomes" id="UP000051612">
    <property type="component" value="Unassembled WGS sequence"/>
</dbReference>
<name>A0A0R2BAZ6_9LACO</name>
<comment type="caution">
    <text evidence="2">The sequence shown here is derived from an EMBL/GenBank/DDBJ whole genome shotgun (WGS) entry which is preliminary data.</text>
</comment>
<dbReference type="GeneID" id="48466303"/>
<organism evidence="2 3">
    <name type="scientific">Ligilactobacillus murinus DSM 20452 = NBRC 14221</name>
    <dbReference type="NCBI Taxonomy" id="1423772"/>
    <lineage>
        <taxon>Bacteria</taxon>
        <taxon>Bacillati</taxon>
        <taxon>Bacillota</taxon>
        <taxon>Bacilli</taxon>
        <taxon>Lactobacillales</taxon>
        <taxon>Lactobacillaceae</taxon>
        <taxon>Ligilactobacillus</taxon>
    </lineage>
</organism>
<proteinExistence type="predicted"/>
<dbReference type="PATRIC" id="fig|1423772.3.peg.1074"/>
<reference evidence="2 3" key="1">
    <citation type="journal article" date="2015" name="Genome Announc.">
        <title>Expanding the biotechnology potential of lactobacilli through comparative genomics of 213 strains and associated genera.</title>
        <authorList>
            <person name="Sun Z."/>
            <person name="Harris H.M."/>
            <person name="McCann A."/>
            <person name="Guo C."/>
            <person name="Argimon S."/>
            <person name="Zhang W."/>
            <person name="Yang X."/>
            <person name="Jeffery I.B."/>
            <person name="Cooney J.C."/>
            <person name="Kagawa T.F."/>
            <person name="Liu W."/>
            <person name="Song Y."/>
            <person name="Salvetti E."/>
            <person name="Wrobel A."/>
            <person name="Rasinkangas P."/>
            <person name="Parkhill J."/>
            <person name="Rea M.C."/>
            <person name="O'Sullivan O."/>
            <person name="Ritari J."/>
            <person name="Douillard F.P."/>
            <person name="Paul Ross R."/>
            <person name="Yang R."/>
            <person name="Briner A.E."/>
            <person name="Felis G.E."/>
            <person name="de Vos W.M."/>
            <person name="Barrangou R."/>
            <person name="Klaenhammer T.R."/>
            <person name="Caufield P.W."/>
            <person name="Cui Y."/>
            <person name="Zhang H."/>
            <person name="O'Toole P.W."/>
        </authorList>
    </citation>
    <scope>NUCLEOTIDE SEQUENCE [LARGE SCALE GENOMIC DNA]</scope>
    <source>
        <strain evidence="2 3">DSM 20452</strain>
    </source>
</reference>
<evidence type="ECO:0000313" key="3">
    <source>
        <dbReference type="Proteomes" id="UP000051612"/>
    </source>
</evidence>
<accession>A0A0R2BAZ6</accession>
<evidence type="ECO:0000313" key="2">
    <source>
        <dbReference type="EMBL" id="KRM73723.1"/>
    </source>
</evidence>
<keyword evidence="1" id="KW-0812">Transmembrane</keyword>
<feature type="transmembrane region" description="Helical" evidence="1">
    <location>
        <begin position="93"/>
        <end position="114"/>
    </location>
</feature>
<feature type="transmembrane region" description="Helical" evidence="1">
    <location>
        <begin position="6"/>
        <end position="23"/>
    </location>
</feature>
<dbReference type="AlphaFoldDB" id="A0A0R2BAZ6"/>
<dbReference type="EMBL" id="AYYN01000140">
    <property type="protein sequence ID" value="KRM73723.1"/>
    <property type="molecule type" value="Genomic_DNA"/>
</dbReference>
<feature type="transmembrane region" description="Helical" evidence="1">
    <location>
        <begin position="44"/>
        <end position="61"/>
    </location>
</feature>
<evidence type="ECO:0000256" key="1">
    <source>
        <dbReference type="SAM" id="Phobius"/>
    </source>
</evidence>
<feature type="transmembrane region" description="Helical" evidence="1">
    <location>
        <begin position="67"/>
        <end position="86"/>
    </location>
</feature>
<dbReference type="RefSeq" id="WP_056959630.1">
    <property type="nucleotide sequence ID" value="NZ_AYYN01000140.1"/>
</dbReference>
<gene>
    <name evidence="2" type="ORF">FC48_GL000999</name>
</gene>
<keyword evidence="1" id="KW-1133">Transmembrane helix</keyword>
<protein>
    <submittedName>
        <fullName evidence="2">Uncharacterized protein</fullName>
    </submittedName>
</protein>
<keyword evidence="1" id="KW-0472">Membrane</keyword>
<sequence>MNILGISLYIFWLLLVILKFSSLPHNRRFSYQQAFFGTLYWYKNFRNLLLLCALMVLFIFAPLKLIYFLFFITACLIFLMTARNFWFRIGNAWTSIYLCLACIFIGIGTGLFVFRT</sequence>